<dbReference type="AlphaFoldDB" id="A0A024G6N0"/>
<keyword evidence="3" id="KW-1185">Reference proteome</keyword>
<name>A0A024G6N0_9STRA</name>
<organism evidence="2 3">
    <name type="scientific">Albugo candida</name>
    <dbReference type="NCBI Taxonomy" id="65357"/>
    <lineage>
        <taxon>Eukaryota</taxon>
        <taxon>Sar</taxon>
        <taxon>Stramenopiles</taxon>
        <taxon>Oomycota</taxon>
        <taxon>Peronosporomycetes</taxon>
        <taxon>Albuginales</taxon>
        <taxon>Albuginaceae</taxon>
        <taxon>Albugo</taxon>
    </lineage>
</organism>
<protein>
    <submittedName>
        <fullName evidence="2">Uncharacterized protein</fullName>
    </submittedName>
</protein>
<accession>A0A024G6N0</accession>
<keyword evidence="1" id="KW-0472">Membrane</keyword>
<dbReference type="Proteomes" id="UP000053237">
    <property type="component" value="Unassembled WGS sequence"/>
</dbReference>
<keyword evidence="1" id="KW-0812">Transmembrane</keyword>
<reference evidence="2 3" key="1">
    <citation type="submission" date="2012-05" db="EMBL/GenBank/DDBJ databases">
        <title>Recombination and specialization in a pathogen metapopulation.</title>
        <authorList>
            <person name="Gardiner A."/>
            <person name="Kemen E."/>
            <person name="Schultz-Larsen T."/>
            <person name="MacLean D."/>
            <person name="Van Oosterhout C."/>
            <person name="Jones J.D.G."/>
        </authorList>
    </citation>
    <scope>NUCLEOTIDE SEQUENCE [LARGE SCALE GENOMIC DNA]</scope>
    <source>
        <strain evidence="2 3">Ac Nc2</strain>
    </source>
</reference>
<sequence length="187" mass="20762">MGSYIGIANDSYSDFHCKIERDFEAMKLELRIGGFAALLLPFLVTPVMFALVGSVALFGGSLVALHSVSHHMGKPAGLVQGASGVVSPNAANFSDIVRATIDKKLKEKGFHFIKSHGKYTSEKMMPFKWRSIVCYSYSTEVDRLVVKIYRKGAVFSAFKHNNVNWNLISSIMEEQPEVVNIVNRRTS</sequence>
<evidence type="ECO:0000313" key="2">
    <source>
        <dbReference type="EMBL" id="CCI42377.1"/>
    </source>
</evidence>
<gene>
    <name evidence="2" type="ORF">BN9_031610</name>
</gene>
<dbReference type="InParanoid" id="A0A024G6N0"/>
<feature type="transmembrane region" description="Helical" evidence="1">
    <location>
        <begin position="32"/>
        <end position="65"/>
    </location>
</feature>
<proteinExistence type="predicted"/>
<evidence type="ECO:0000256" key="1">
    <source>
        <dbReference type="SAM" id="Phobius"/>
    </source>
</evidence>
<evidence type="ECO:0000313" key="3">
    <source>
        <dbReference type="Proteomes" id="UP000053237"/>
    </source>
</evidence>
<comment type="caution">
    <text evidence="2">The sequence shown here is derived from an EMBL/GenBank/DDBJ whole genome shotgun (WGS) entry which is preliminary data.</text>
</comment>
<keyword evidence="1" id="KW-1133">Transmembrane helix</keyword>
<dbReference type="EMBL" id="CAIX01000033">
    <property type="protein sequence ID" value="CCI42377.1"/>
    <property type="molecule type" value="Genomic_DNA"/>
</dbReference>